<protein>
    <recommendedName>
        <fullName evidence="3">Anti-sigma factor NepR domain-containing protein</fullName>
    </recommendedName>
</protein>
<keyword evidence="2" id="KW-1185">Reference proteome</keyword>
<comment type="caution">
    <text evidence="1">The sequence shown here is derived from an EMBL/GenBank/DDBJ whole genome shotgun (WGS) entry which is preliminary data.</text>
</comment>
<dbReference type="RefSeq" id="WP_284342669.1">
    <property type="nucleotide sequence ID" value="NZ_BSNS01000023.1"/>
</dbReference>
<gene>
    <name evidence="1" type="ORF">GCM10010862_45380</name>
</gene>
<evidence type="ECO:0008006" key="3">
    <source>
        <dbReference type="Google" id="ProtNLM"/>
    </source>
</evidence>
<proteinExistence type="predicted"/>
<evidence type="ECO:0000313" key="1">
    <source>
        <dbReference type="EMBL" id="GLQ57279.1"/>
    </source>
</evidence>
<name>A0ABQ5WB15_9HYPH</name>
<organism evidence="1 2">
    <name type="scientific">Devosia nitrariae</name>
    <dbReference type="NCBI Taxonomy" id="2071872"/>
    <lineage>
        <taxon>Bacteria</taxon>
        <taxon>Pseudomonadati</taxon>
        <taxon>Pseudomonadota</taxon>
        <taxon>Alphaproteobacteria</taxon>
        <taxon>Hyphomicrobiales</taxon>
        <taxon>Devosiaceae</taxon>
        <taxon>Devosia</taxon>
    </lineage>
</organism>
<accession>A0ABQ5WB15</accession>
<reference evidence="2" key="1">
    <citation type="journal article" date="2019" name="Int. J. Syst. Evol. Microbiol.">
        <title>The Global Catalogue of Microorganisms (GCM) 10K type strain sequencing project: providing services to taxonomists for standard genome sequencing and annotation.</title>
        <authorList>
            <consortium name="The Broad Institute Genomics Platform"/>
            <consortium name="The Broad Institute Genome Sequencing Center for Infectious Disease"/>
            <person name="Wu L."/>
            <person name="Ma J."/>
        </authorList>
    </citation>
    <scope>NUCLEOTIDE SEQUENCE [LARGE SCALE GENOMIC DNA]</scope>
    <source>
        <strain evidence="2">NBRC 112416</strain>
    </source>
</reference>
<evidence type="ECO:0000313" key="2">
    <source>
        <dbReference type="Proteomes" id="UP001156691"/>
    </source>
</evidence>
<sequence length="67" mass="7687">MTYSPHSSSSGSARAAFIARIREIAEEYRLGLGPTASMAEIFAALREYDRRRPQARPHQQEKRRQQP</sequence>
<dbReference type="EMBL" id="BSNS01000023">
    <property type="protein sequence ID" value="GLQ57279.1"/>
    <property type="molecule type" value="Genomic_DNA"/>
</dbReference>
<dbReference type="Proteomes" id="UP001156691">
    <property type="component" value="Unassembled WGS sequence"/>
</dbReference>